<dbReference type="InterPro" id="IPR012789">
    <property type="entry name" value="Protocat_PcaB-like"/>
</dbReference>
<dbReference type="InterPro" id="IPR000362">
    <property type="entry name" value="Fumarate_lyase_fam"/>
</dbReference>
<dbReference type="SUPFAM" id="SSF48557">
    <property type="entry name" value="L-aspartase-like"/>
    <property type="match status" value="1"/>
</dbReference>
<gene>
    <name evidence="4" type="primary">pcaB</name>
    <name evidence="4" type="ORF">KDH_33370</name>
</gene>
<dbReference type="NCBIfam" id="TIGR02426">
    <property type="entry name" value="protocat_pcaB"/>
    <property type="match status" value="1"/>
</dbReference>
<dbReference type="PANTHER" id="PTHR43172:SF2">
    <property type="entry name" value="ADENYLOSUCCINATE LYASE C-TERMINAL DOMAIN-CONTAINING PROTEIN"/>
    <property type="match status" value="1"/>
</dbReference>
<name>A0ABQ6FVC7_9CHLR</name>
<dbReference type="Proteomes" id="UP001344906">
    <property type="component" value="Unassembled WGS sequence"/>
</dbReference>
<comment type="similarity">
    <text evidence="2">Belongs to the class-II fumarase/aspartase family.</text>
</comment>
<evidence type="ECO:0000313" key="5">
    <source>
        <dbReference type="Proteomes" id="UP001344906"/>
    </source>
</evidence>
<dbReference type="Pfam" id="PF00206">
    <property type="entry name" value="Lyase_1"/>
    <property type="match status" value="1"/>
</dbReference>
<accession>A0ABQ6FVC7</accession>
<proteinExistence type="inferred from homology"/>
<dbReference type="InterPro" id="IPR019468">
    <property type="entry name" value="AdenyloSucc_lyase_C"/>
</dbReference>
<dbReference type="PRINTS" id="PR00145">
    <property type="entry name" value="ARGSUCLYASE"/>
</dbReference>
<dbReference type="InterPro" id="IPR020557">
    <property type="entry name" value="Fumarate_lyase_CS"/>
</dbReference>
<dbReference type="CDD" id="cd01597">
    <property type="entry name" value="pCLME"/>
    <property type="match status" value="1"/>
</dbReference>
<protein>
    <submittedName>
        <fullName evidence="4">3-carboxy-cis,cis-muconate cycloisomerase</fullName>
    </submittedName>
</protein>
<organism evidence="4 5">
    <name type="scientific">Dictyobacter halimunensis</name>
    <dbReference type="NCBI Taxonomy" id="3026934"/>
    <lineage>
        <taxon>Bacteria</taxon>
        <taxon>Bacillati</taxon>
        <taxon>Chloroflexota</taxon>
        <taxon>Ktedonobacteria</taxon>
        <taxon>Ktedonobacterales</taxon>
        <taxon>Dictyobacteraceae</taxon>
        <taxon>Dictyobacter</taxon>
    </lineage>
</organism>
<evidence type="ECO:0000256" key="1">
    <source>
        <dbReference type="ARBA" id="ARBA00023239"/>
    </source>
</evidence>
<dbReference type="PRINTS" id="PR00149">
    <property type="entry name" value="FUMRATELYASE"/>
</dbReference>
<feature type="domain" description="Adenylosuccinate lyase C-terminal" evidence="3">
    <location>
        <begin position="359"/>
        <end position="438"/>
    </location>
</feature>
<sequence length="449" mass="47762">MPEPIDALFSTPEMAAAFSSTAHVQEMLTFEAALARSEARAGIIPAEAAATIASHCQVEAFDIETLYREAATAGTPAIPLMRMLTAQVTGEAQKYVHWGATSQDVIDTAMMLQMRHGLDLLERALLDICAACAHLVERYRHTVMVGRTLLQSALPVTFGLKAARWLDVVLRQLRSLRALRIEALAVQLGGAAGTLAALGEQGLQVVAFLAEELELPAPDLPWHTERDRVARIATTLGIIAGTMAKVAQDLMLLSQGEVGEVSEGRAAGKGGSSAMPQKHNPVDSIAALASARRAQGEVPVLLSAMAQEHERAAGGWQTEWTALPDIFRYTAGAVAHVGAALTGLQVDETRMQENIAATSGLIMAESLTMALAPHIGRPEAQRIVNATCERVVSSGISLRQAALAEPQIHTVLSADVIEQALDPAAYLGSTEALIDRSLNAYQEELQGPQ</sequence>
<comment type="caution">
    <text evidence="4">The sequence shown here is derived from an EMBL/GenBank/DDBJ whole genome shotgun (WGS) entry which is preliminary data.</text>
</comment>
<dbReference type="EMBL" id="BSRI01000002">
    <property type="protein sequence ID" value="GLV56497.1"/>
    <property type="molecule type" value="Genomic_DNA"/>
</dbReference>
<dbReference type="Gene3D" id="1.10.40.30">
    <property type="entry name" value="Fumarase/aspartase (C-terminal domain)"/>
    <property type="match status" value="1"/>
</dbReference>
<evidence type="ECO:0000259" key="3">
    <source>
        <dbReference type="SMART" id="SM00998"/>
    </source>
</evidence>
<keyword evidence="5" id="KW-1185">Reference proteome</keyword>
<dbReference type="Pfam" id="PF10397">
    <property type="entry name" value="ADSL_C"/>
    <property type="match status" value="1"/>
</dbReference>
<dbReference type="InterPro" id="IPR008948">
    <property type="entry name" value="L-Aspartase-like"/>
</dbReference>
<dbReference type="SMART" id="SM00998">
    <property type="entry name" value="ADSL_C"/>
    <property type="match status" value="1"/>
</dbReference>
<reference evidence="4 5" key="1">
    <citation type="submission" date="2023-02" db="EMBL/GenBank/DDBJ databases">
        <title>Dictyobacter halimunensis sp. nov., a new member of the class Ktedonobacteria from forest soil in a geothermal area.</title>
        <authorList>
            <person name="Rachmania M.K."/>
            <person name="Ningsih F."/>
            <person name="Sakai Y."/>
            <person name="Yabe S."/>
            <person name="Yokota A."/>
            <person name="Sjamsuridzal W."/>
        </authorList>
    </citation>
    <scope>NUCLEOTIDE SEQUENCE [LARGE SCALE GENOMIC DNA]</scope>
    <source>
        <strain evidence="4 5">S3.2.2.5</strain>
    </source>
</reference>
<dbReference type="RefSeq" id="WP_338251843.1">
    <property type="nucleotide sequence ID" value="NZ_BSRI01000002.1"/>
</dbReference>
<dbReference type="PROSITE" id="PS00163">
    <property type="entry name" value="FUMARATE_LYASES"/>
    <property type="match status" value="1"/>
</dbReference>
<dbReference type="Gene3D" id="1.20.200.10">
    <property type="entry name" value="Fumarase/aspartase (Central domain)"/>
    <property type="match status" value="1"/>
</dbReference>
<keyword evidence="1" id="KW-0456">Lyase</keyword>
<dbReference type="PANTHER" id="PTHR43172">
    <property type="entry name" value="ADENYLOSUCCINATE LYASE"/>
    <property type="match status" value="1"/>
</dbReference>
<dbReference type="InterPro" id="IPR022761">
    <property type="entry name" value="Fumarate_lyase_N"/>
</dbReference>
<evidence type="ECO:0000256" key="2">
    <source>
        <dbReference type="ARBA" id="ARBA00034772"/>
    </source>
</evidence>
<evidence type="ECO:0000313" key="4">
    <source>
        <dbReference type="EMBL" id="GLV56497.1"/>
    </source>
</evidence>